<dbReference type="EMBL" id="VHSH01000002">
    <property type="protein sequence ID" value="TQV81666.1"/>
    <property type="molecule type" value="Genomic_DNA"/>
</dbReference>
<evidence type="ECO:0000313" key="1">
    <source>
        <dbReference type="EMBL" id="TQV81666.1"/>
    </source>
</evidence>
<sequence length="271" mass="29885">MDAPMQRDGSQAGLLAQDEPAPFEILREDGTAPVVLVCDHATRFIPRALSRLGLDETDLARHIAWDIGAADVTRHLSGILNAPAVISHFSRLVVDPNRKLDHDSSIPDISDGVTIPGNRAISATDRQARLETFFYPYQNAIARTLDERAEATGVEPVLISLHSFTPVMEGVERPWKIGVLWNEDGRLAQPLIDRLRASGIMVGDNEPYSGRIGFGYTTEAHGDARGLANVLIEVRQDLIDTHHGAREWAATLGQVLRETLKNPELYKKPHL</sequence>
<name>A0A545TWS4_9PROT</name>
<dbReference type="InterPro" id="IPR011227">
    <property type="entry name" value="UCP029730"/>
</dbReference>
<dbReference type="SUPFAM" id="SSF53187">
    <property type="entry name" value="Zn-dependent exopeptidases"/>
    <property type="match status" value="1"/>
</dbReference>
<accession>A0A545TWS4</accession>
<proteinExistence type="predicted"/>
<organism evidence="1 2">
    <name type="scientific">Denitrobaculum tricleocarpae</name>
    <dbReference type="NCBI Taxonomy" id="2591009"/>
    <lineage>
        <taxon>Bacteria</taxon>
        <taxon>Pseudomonadati</taxon>
        <taxon>Pseudomonadota</taxon>
        <taxon>Alphaproteobacteria</taxon>
        <taxon>Rhodospirillales</taxon>
        <taxon>Rhodospirillaceae</taxon>
        <taxon>Denitrobaculum</taxon>
    </lineage>
</organism>
<keyword evidence="1" id="KW-0378">Hydrolase</keyword>
<dbReference type="PIRSF" id="PIRSF029730">
    <property type="entry name" value="UCP029730"/>
    <property type="match status" value="1"/>
</dbReference>
<gene>
    <name evidence="1" type="ORF">FKG95_05295</name>
</gene>
<comment type="caution">
    <text evidence="1">The sequence shown here is derived from an EMBL/GenBank/DDBJ whole genome shotgun (WGS) entry which is preliminary data.</text>
</comment>
<keyword evidence="2" id="KW-1185">Reference proteome</keyword>
<evidence type="ECO:0000313" key="2">
    <source>
        <dbReference type="Proteomes" id="UP000315252"/>
    </source>
</evidence>
<dbReference type="GO" id="GO:0016787">
    <property type="term" value="F:hydrolase activity"/>
    <property type="evidence" value="ECO:0007669"/>
    <property type="project" value="UniProtKB-KW"/>
</dbReference>
<protein>
    <submittedName>
        <fullName evidence="1">N-formylglutamate amidohydrolase</fullName>
    </submittedName>
</protein>
<dbReference type="InterPro" id="IPR007709">
    <property type="entry name" value="N-FG_amidohydro"/>
</dbReference>
<dbReference type="Gene3D" id="3.40.630.40">
    <property type="entry name" value="Zn-dependent exopeptidases"/>
    <property type="match status" value="1"/>
</dbReference>
<dbReference type="Proteomes" id="UP000315252">
    <property type="component" value="Unassembled WGS sequence"/>
</dbReference>
<dbReference type="OrthoDB" id="9815326at2"/>
<dbReference type="Pfam" id="PF05013">
    <property type="entry name" value="FGase"/>
    <property type="match status" value="1"/>
</dbReference>
<dbReference type="AlphaFoldDB" id="A0A545TWS4"/>
<reference evidence="1 2" key="1">
    <citation type="submission" date="2019-06" db="EMBL/GenBank/DDBJ databases">
        <title>Whole genome sequence for Rhodospirillaceae sp. R148.</title>
        <authorList>
            <person name="Wang G."/>
        </authorList>
    </citation>
    <scope>NUCLEOTIDE SEQUENCE [LARGE SCALE GENOMIC DNA]</scope>
    <source>
        <strain evidence="1 2">R148</strain>
    </source>
</reference>